<name>A0A8D8M946_9HEMI</name>
<dbReference type="AlphaFoldDB" id="A0A8D8M946"/>
<keyword evidence="1" id="KW-1133">Transmembrane helix</keyword>
<feature type="transmembrane region" description="Helical" evidence="1">
    <location>
        <begin position="102"/>
        <end position="121"/>
    </location>
</feature>
<keyword evidence="1" id="KW-0472">Membrane</keyword>
<evidence type="ECO:0000313" key="2">
    <source>
        <dbReference type="EMBL" id="CAG6620178.1"/>
    </source>
</evidence>
<feature type="transmembrane region" description="Helical" evidence="1">
    <location>
        <begin position="66"/>
        <end position="90"/>
    </location>
</feature>
<dbReference type="EMBL" id="HBUF01047159">
    <property type="protein sequence ID" value="CAG6620178.1"/>
    <property type="molecule type" value="Transcribed_RNA"/>
</dbReference>
<reference evidence="2" key="1">
    <citation type="submission" date="2021-05" db="EMBL/GenBank/DDBJ databases">
        <authorList>
            <person name="Alioto T."/>
            <person name="Alioto T."/>
            <person name="Gomez Garrido J."/>
        </authorList>
    </citation>
    <scope>NUCLEOTIDE SEQUENCE</scope>
</reference>
<evidence type="ECO:0000256" key="1">
    <source>
        <dbReference type="SAM" id="Phobius"/>
    </source>
</evidence>
<protein>
    <submittedName>
        <fullName evidence="2">Uncharacterized protein</fullName>
    </submittedName>
</protein>
<sequence length="133" mass="15344">MVTIAQQSKVNFMHHALYVIKLFIDHTYTLYTTLLQQIGRIYIFIITTKYVCQSNLSNSRLTSKHFIFAMIAGILAFLFMWGCLHCTHVFTILHTFAPLSQVPTLLDGIHTSYTIYIRVIICRLPKKNSKSNS</sequence>
<proteinExistence type="predicted"/>
<organism evidence="2">
    <name type="scientific">Cacopsylla melanoneura</name>
    <dbReference type="NCBI Taxonomy" id="428564"/>
    <lineage>
        <taxon>Eukaryota</taxon>
        <taxon>Metazoa</taxon>
        <taxon>Ecdysozoa</taxon>
        <taxon>Arthropoda</taxon>
        <taxon>Hexapoda</taxon>
        <taxon>Insecta</taxon>
        <taxon>Pterygota</taxon>
        <taxon>Neoptera</taxon>
        <taxon>Paraneoptera</taxon>
        <taxon>Hemiptera</taxon>
        <taxon>Sternorrhyncha</taxon>
        <taxon>Psylloidea</taxon>
        <taxon>Psyllidae</taxon>
        <taxon>Psyllinae</taxon>
        <taxon>Cacopsylla</taxon>
    </lineage>
</organism>
<accession>A0A8D8M946</accession>
<keyword evidence="1" id="KW-0812">Transmembrane</keyword>